<proteinExistence type="inferred from homology"/>
<dbReference type="RefSeq" id="XP_007826786.1">
    <property type="nucleotide sequence ID" value="XM_007828595.1"/>
</dbReference>
<dbReference type="PANTHER" id="PTHR10730">
    <property type="entry name" value="PROCOLLAGEN-LYSINE,2-OXOGLUTARATE 5-DIOXYGENASE/GLYCOSYLTRANSFERASE 25 FAMILY MEMBER"/>
    <property type="match status" value="1"/>
</dbReference>
<reference evidence="5" key="1">
    <citation type="journal article" date="2015" name="BMC Genomics">
        <title>Genomic and transcriptomic analysis of the endophytic fungus Pestalotiopsis fici reveals its lifestyle and high potential for synthesis of natural products.</title>
        <authorList>
            <person name="Wang X."/>
            <person name="Zhang X."/>
            <person name="Liu L."/>
            <person name="Xiang M."/>
            <person name="Wang W."/>
            <person name="Sun X."/>
            <person name="Che Y."/>
            <person name="Guo L."/>
            <person name="Liu G."/>
            <person name="Guo L."/>
            <person name="Wang C."/>
            <person name="Yin W.B."/>
            <person name="Stadler M."/>
            <person name="Zhang X."/>
            <person name="Liu X."/>
        </authorList>
    </citation>
    <scope>NUCLEOTIDE SEQUENCE [LARGE SCALE GENOMIC DNA]</scope>
    <source>
        <strain evidence="5">W106-1 / CGMCC3.15140</strain>
    </source>
</reference>
<keyword evidence="2" id="KW-0328">Glycosyltransferase</keyword>
<dbReference type="AlphaFoldDB" id="W3XLQ0"/>
<keyword evidence="5" id="KW-1185">Reference proteome</keyword>
<evidence type="ECO:0000256" key="1">
    <source>
        <dbReference type="ARBA" id="ARBA00006721"/>
    </source>
</evidence>
<organism evidence="4 5">
    <name type="scientific">Pestalotiopsis fici (strain W106-1 / CGMCC3.15140)</name>
    <dbReference type="NCBI Taxonomy" id="1229662"/>
    <lineage>
        <taxon>Eukaryota</taxon>
        <taxon>Fungi</taxon>
        <taxon>Dikarya</taxon>
        <taxon>Ascomycota</taxon>
        <taxon>Pezizomycotina</taxon>
        <taxon>Sordariomycetes</taxon>
        <taxon>Xylariomycetidae</taxon>
        <taxon>Amphisphaeriales</taxon>
        <taxon>Sporocadaceae</taxon>
        <taxon>Pestalotiopsis</taxon>
    </lineage>
</organism>
<gene>
    <name evidence="4" type="ORF">PFICI_00014</name>
</gene>
<sequence length="366" mass="40381">MKATDSTTIFGCQVSPNQPNKWRRQLRRILVPLVLAAYLLLSLRLQYPRASTDSPPSGSKDYSSCGNRSLGKVVVVSTGPSWRLDGLVEAANLTGIDVEVPAQPEWTNGEVDIFRSAALDPDTKKPSPNGRGLAKCWLGHLNVIREILSRGWATSLVMEDDVDWDVAIKDQLSLVAPMIRNVTNSTSLSDSPYGSNWDLLWLGHCGEALPSSGHVLSQIDESLPESPIYRKYDGSYGYFPPQLRVVHHTYAPICTYAYALTYNGASTIYQLAVGGKTQTITAGLYEYCKKGHLRCVSVNPELFHHHKKAGVSTSQIAQVEGWTSRAKPADITYTANIRHSARCNSRTKGLVTCQDPMVERWITDSN</sequence>
<evidence type="ECO:0008006" key="6">
    <source>
        <dbReference type="Google" id="ProtNLM"/>
    </source>
</evidence>
<evidence type="ECO:0000313" key="4">
    <source>
        <dbReference type="EMBL" id="ETS86186.1"/>
    </source>
</evidence>
<dbReference type="Proteomes" id="UP000030651">
    <property type="component" value="Unassembled WGS sequence"/>
</dbReference>
<dbReference type="OMA" id="ICTYAYA"/>
<dbReference type="GO" id="GO:0016740">
    <property type="term" value="F:transferase activity"/>
    <property type="evidence" value="ECO:0007669"/>
    <property type="project" value="UniProtKB-KW"/>
</dbReference>
<protein>
    <recommendedName>
        <fullName evidence="6">Glycosyltransferase family 25 protein</fullName>
    </recommendedName>
</protein>
<dbReference type="InParanoid" id="W3XLQ0"/>
<evidence type="ECO:0000313" key="5">
    <source>
        <dbReference type="Proteomes" id="UP000030651"/>
    </source>
</evidence>
<dbReference type="KEGG" id="pfy:PFICI_00014"/>
<dbReference type="EMBL" id="KI912109">
    <property type="protein sequence ID" value="ETS86186.1"/>
    <property type="molecule type" value="Genomic_DNA"/>
</dbReference>
<accession>W3XLQ0</accession>
<dbReference type="PANTHER" id="PTHR10730:SF53">
    <property type="entry name" value="GLYCOSYLTRANSFERASE 25 FAMILY MEMBER"/>
    <property type="match status" value="1"/>
</dbReference>
<dbReference type="InterPro" id="IPR050757">
    <property type="entry name" value="Collagen_mod_GT25"/>
</dbReference>
<dbReference type="HOGENOM" id="CLU_032992_3_0_1"/>
<dbReference type="OrthoDB" id="47375at2759"/>
<dbReference type="GeneID" id="19265027"/>
<keyword evidence="3" id="KW-0808">Transferase</keyword>
<name>W3XLQ0_PESFW</name>
<evidence type="ECO:0000256" key="2">
    <source>
        <dbReference type="ARBA" id="ARBA00022676"/>
    </source>
</evidence>
<comment type="similarity">
    <text evidence="1">Belongs to the glycosyltransferase 25 family.</text>
</comment>
<evidence type="ECO:0000256" key="3">
    <source>
        <dbReference type="ARBA" id="ARBA00022679"/>
    </source>
</evidence>
<dbReference type="eggNOG" id="ENOG502SHN6">
    <property type="taxonomic scope" value="Eukaryota"/>
</dbReference>